<dbReference type="GO" id="GO:0008312">
    <property type="term" value="F:7S RNA binding"/>
    <property type="evidence" value="ECO:0007669"/>
    <property type="project" value="UniProtKB-UniRule"/>
</dbReference>
<comment type="subcellular location">
    <subcellularLocation>
        <location evidence="1 7">Cytoplasm</location>
    </subcellularLocation>
</comment>
<dbReference type="InterPro" id="IPR009018">
    <property type="entry name" value="Signal_recog_particle_SRP9/14"/>
</dbReference>
<evidence type="ECO:0000313" key="10">
    <source>
        <dbReference type="Proteomes" id="UP001219567"/>
    </source>
</evidence>
<comment type="function">
    <text evidence="7">Component of the signal recognition particle (SRP) complex, a ribonucleoprotein complex that mediates the cotranslational targeting of secretory and membrane proteins to the endoplasmic reticulum (ER).</text>
</comment>
<proteinExistence type="inferred from homology"/>
<comment type="similarity">
    <text evidence="2 7">Belongs to the SRP14 family.</text>
</comment>
<dbReference type="InterPro" id="IPR003210">
    <property type="entry name" value="Signal_recog_particle_SRP14"/>
</dbReference>
<evidence type="ECO:0000256" key="6">
    <source>
        <dbReference type="ARBA" id="ARBA00023274"/>
    </source>
</evidence>
<keyword evidence="10" id="KW-1185">Reference proteome</keyword>
<evidence type="ECO:0000256" key="3">
    <source>
        <dbReference type="ARBA" id="ARBA00022490"/>
    </source>
</evidence>
<dbReference type="Gene3D" id="3.30.720.10">
    <property type="entry name" value="Signal recognition particle alu RNA binding heterodimer, srp9/1"/>
    <property type="match status" value="1"/>
</dbReference>
<dbReference type="Proteomes" id="UP001219567">
    <property type="component" value="Chromosome 1"/>
</dbReference>
<keyword evidence="6 7" id="KW-0687">Ribonucleoprotein</keyword>
<feature type="compositionally biased region" description="Basic residues" evidence="8">
    <location>
        <begin position="102"/>
        <end position="121"/>
    </location>
</feature>
<dbReference type="AlphaFoldDB" id="A0AAJ5YSL2"/>
<accession>A0AAJ5YSL2</accession>
<evidence type="ECO:0000256" key="7">
    <source>
        <dbReference type="RuleBase" id="RU368100"/>
    </source>
</evidence>
<dbReference type="EMBL" id="CP119943">
    <property type="protein sequence ID" value="WFC98031.1"/>
    <property type="molecule type" value="Genomic_DNA"/>
</dbReference>
<keyword evidence="4 7" id="KW-0694">RNA-binding</keyword>
<evidence type="ECO:0000313" key="9">
    <source>
        <dbReference type="EMBL" id="WFC98031.1"/>
    </source>
</evidence>
<evidence type="ECO:0000256" key="8">
    <source>
        <dbReference type="SAM" id="MobiDB-lite"/>
    </source>
</evidence>
<dbReference type="GO" id="GO:0030942">
    <property type="term" value="F:endoplasmic reticulum signal peptide binding"/>
    <property type="evidence" value="ECO:0007669"/>
    <property type="project" value="UniProtKB-UniRule"/>
</dbReference>
<organism evidence="9 10">
    <name type="scientific">Malassezia yamatoensis</name>
    <dbReference type="NCBI Taxonomy" id="253288"/>
    <lineage>
        <taxon>Eukaryota</taxon>
        <taxon>Fungi</taxon>
        <taxon>Dikarya</taxon>
        <taxon>Basidiomycota</taxon>
        <taxon>Ustilaginomycotina</taxon>
        <taxon>Malasseziomycetes</taxon>
        <taxon>Malasseziales</taxon>
        <taxon>Malasseziaceae</taxon>
        <taxon>Malassezia</taxon>
    </lineage>
</organism>
<comment type="subunit">
    <text evidence="7">Component of a fungal signal recognition particle (SRP) complex that consists of a 7SL RNA molecule (scR1) and at least six protein subunits: SRP72, SRP68, SRP54, SEC65, SRP21 and SRP14.</text>
</comment>
<sequence>MFAKAATKHSVYVTMKRLGDGKPAPILYRITDGKSTTKTKLSTVVPPEEIATFEKEYLTVLRSQLASMLKKRDKAKERRVDKLLASSRKKLQENNGKVLIKGSKRGSGRRKRMRAIHRAKRLREQRSVQ</sequence>
<evidence type="ECO:0000256" key="5">
    <source>
        <dbReference type="ARBA" id="ARBA00023135"/>
    </source>
</evidence>
<feature type="region of interest" description="Disordered" evidence="8">
    <location>
        <begin position="94"/>
        <end position="129"/>
    </location>
</feature>
<name>A0AAJ5YSL2_9BASI</name>
<gene>
    <name evidence="9" type="ORF">MYAM1_000752</name>
</gene>
<dbReference type="PANTHER" id="PTHR12013">
    <property type="entry name" value="SIGNAL RECOGNITION PARTICLE 14 KD PROTEIN"/>
    <property type="match status" value="1"/>
</dbReference>
<keyword evidence="5 7" id="KW-0733">Signal recognition particle</keyword>
<dbReference type="Pfam" id="PF02290">
    <property type="entry name" value="SRP14"/>
    <property type="match status" value="1"/>
</dbReference>
<dbReference type="GO" id="GO:0006614">
    <property type="term" value="P:SRP-dependent cotranslational protein targeting to membrane"/>
    <property type="evidence" value="ECO:0007669"/>
    <property type="project" value="UniProtKB-UniRule"/>
</dbReference>
<keyword evidence="3 7" id="KW-0963">Cytoplasm</keyword>
<reference evidence="9 10" key="1">
    <citation type="submission" date="2023-03" db="EMBL/GenBank/DDBJ databases">
        <title>Mating type loci evolution in Malassezia.</title>
        <authorList>
            <person name="Coelho M.A."/>
        </authorList>
    </citation>
    <scope>NUCLEOTIDE SEQUENCE [LARGE SCALE GENOMIC DNA]</scope>
    <source>
        <strain evidence="9 10">CBS 9725</strain>
    </source>
</reference>
<evidence type="ECO:0000256" key="4">
    <source>
        <dbReference type="ARBA" id="ARBA00022884"/>
    </source>
</evidence>
<evidence type="ECO:0000256" key="2">
    <source>
        <dbReference type="ARBA" id="ARBA00010349"/>
    </source>
</evidence>
<dbReference type="SUPFAM" id="SSF54762">
    <property type="entry name" value="Signal recognition particle alu RNA binding heterodimer, SRP9/14"/>
    <property type="match status" value="1"/>
</dbReference>
<protein>
    <recommendedName>
        <fullName evidence="7">Signal recognition particle subunit SRP14</fullName>
    </recommendedName>
    <alternativeName>
        <fullName evidence="7">Signal recognition particle 14 kDa protein</fullName>
    </alternativeName>
</protein>
<evidence type="ECO:0000256" key="1">
    <source>
        <dbReference type="ARBA" id="ARBA00004496"/>
    </source>
</evidence>
<dbReference type="GO" id="GO:0005786">
    <property type="term" value="C:signal recognition particle, endoplasmic reticulum targeting"/>
    <property type="evidence" value="ECO:0007669"/>
    <property type="project" value="UniProtKB-UniRule"/>
</dbReference>